<dbReference type="PRINTS" id="PR01534">
    <property type="entry name" value="VOMERONASL1R"/>
</dbReference>
<dbReference type="InterPro" id="IPR004072">
    <property type="entry name" value="Vmron_rcpt_1"/>
</dbReference>
<evidence type="ECO:0000313" key="14">
    <source>
        <dbReference type="Proteomes" id="UP000002279"/>
    </source>
</evidence>
<sequence>MNTTELTFGIVFLFQMGIGLLGNIVLLLFYIRMASSSPKLSPSDLGFAHLVLANTIILLAFGIPETMSAWGWRNFLDGVGCKILIYLFRMARSLAICSTCLLSIFQAITISPGTSRWARIKARLPKCIFPSCLLSWGLSLLVDFDVLVNMTGPQNSSVQLMLDLKYCSKVSISAETTLLIVVVRSLRDLVFVGLMSLASGYMVFVLHRHHQRVRHLHAHGRSPGATPEVRAAKRVVALATLYVLLHGRHSIMLSVILNMKEKPFLLVTSHMVLGFTFSTVSPLLLIHSDRRIRTFWKRESLDANASYS</sequence>
<organism evidence="13 14">
    <name type="scientific">Ornithorhynchus anatinus</name>
    <name type="common">Duckbill platypus</name>
    <dbReference type="NCBI Taxonomy" id="9258"/>
    <lineage>
        <taxon>Eukaryota</taxon>
        <taxon>Metazoa</taxon>
        <taxon>Chordata</taxon>
        <taxon>Craniata</taxon>
        <taxon>Vertebrata</taxon>
        <taxon>Euteleostomi</taxon>
        <taxon>Mammalia</taxon>
        <taxon>Monotremata</taxon>
        <taxon>Ornithorhynchidae</taxon>
        <taxon>Ornithorhynchus</taxon>
    </lineage>
</organism>
<evidence type="ECO:0000256" key="7">
    <source>
        <dbReference type="ARBA" id="ARBA00023040"/>
    </source>
</evidence>
<dbReference type="Proteomes" id="UP000002279">
    <property type="component" value="Chromosome 6"/>
</dbReference>
<dbReference type="GeneTree" id="ENSGT01030000234553"/>
<dbReference type="GeneID" id="100092027"/>
<keyword evidence="4 11" id="KW-0589">Pheromone response</keyword>
<dbReference type="OMA" id="STILCWS"/>
<gene>
    <name evidence="13" type="primary">ORNANAV1R3160</name>
</gene>
<evidence type="ECO:0000259" key="12">
    <source>
        <dbReference type="PROSITE" id="PS50262"/>
    </source>
</evidence>
<evidence type="ECO:0000256" key="6">
    <source>
        <dbReference type="ARBA" id="ARBA00022989"/>
    </source>
</evidence>
<accession>F7F387</accession>
<dbReference type="SUPFAM" id="SSF81321">
    <property type="entry name" value="Family A G protein-coupled receptor-like"/>
    <property type="match status" value="1"/>
</dbReference>
<reference evidence="13" key="2">
    <citation type="submission" date="2025-08" db="UniProtKB">
        <authorList>
            <consortium name="Ensembl"/>
        </authorList>
    </citation>
    <scope>IDENTIFICATION</scope>
    <source>
        <strain evidence="13">Glennie</strain>
    </source>
</reference>
<feature type="transmembrane region" description="Helical" evidence="11">
    <location>
        <begin position="83"/>
        <end position="108"/>
    </location>
</feature>
<dbReference type="InterPro" id="IPR017452">
    <property type="entry name" value="GPCR_Rhodpsn_7TM"/>
</dbReference>
<name>F7F387_ORNAN</name>
<comment type="subcellular location">
    <subcellularLocation>
        <location evidence="1 11">Cell membrane</location>
        <topology evidence="1 11">Multi-pass membrane protein</topology>
    </subcellularLocation>
</comment>
<dbReference type="Ensembl" id="ENSOANT00000002126.3">
    <property type="protein sequence ID" value="ENSOANP00000002125.3"/>
    <property type="gene ID" value="ENSOANG00000039435.1"/>
</dbReference>
<evidence type="ECO:0000256" key="3">
    <source>
        <dbReference type="ARBA" id="ARBA00022475"/>
    </source>
</evidence>
<dbReference type="InParanoid" id="F7F387"/>
<evidence type="ECO:0000256" key="10">
    <source>
        <dbReference type="ARBA" id="ARBA00023224"/>
    </source>
</evidence>
<feature type="transmembrane region" description="Helical" evidence="11">
    <location>
        <begin position="6"/>
        <end position="31"/>
    </location>
</feature>
<dbReference type="Pfam" id="PF03402">
    <property type="entry name" value="V1R"/>
    <property type="match status" value="1"/>
</dbReference>
<dbReference type="GO" id="GO:0007606">
    <property type="term" value="P:sensory perception of chemical stimulus"/>
    <property type="evidence" value="ECO:0007669"/>
    <property type="project" value="UniProtKB-ARBA"/>
</dbReference>
<dbReference type="CTD" id="100092027"/>
<dbReference type="PROSITE" id="PS50262">
    <property type="entry name" value="G_PROTEIN_RECEP_F1_2"/>
    <property type="match status" value="1"/>
</dbReference>
<keyword evidence="7 11" id="KW-0297">G-protein coupled receptor</keyword>
<dbReference type="GO" id="GO:0019236">
    <property type="term" value="P:response to pheromone"/>
    <property type="evidence" value="ECO:0007669"/>
    <property type="project" value="UniProtKB-KW"/>
</dbReference>
<protein>
    <recommendedName>
        <fullName evidence="11">Vomeronasal type-1 receptor</fullName>
    </recommendedName>
</protein>
<proteinExistence type="inferred from homology"/>
<dbReference type="AlphaFoldDB" id="F7F387"/>
<evidence type="ECO:0000256" key="8">
    <source>
        <dbReference type="ARBA" id="ARBA00023136"/>
    </source>
</evidence>
<keyword evidence="5 11" id="KW-0812">Transmembrane</keyword>
<keyword evidence="14" id="KW-1185">Reference proteome</keyword>
<reference evidence="13" key="3">
    <citation type="submission" date="2025-09" db="UniProtKB">
        <authorList>
            <consortium name="Ensembl"/>
        </authorList>
    </citation>
    <scope>IDENTIFICATION</scope>
    <source>
        <strain evidence="13">Glennie</strain>
    </source>
</reference>
<keyword evidence="3 11" id="KW-1003">Cell membrane</keyword>
<dbReference type="GO" id="GO:0005886">
    <property type="term" value="C:plasma membrane"/>
    <property type="evidence" value="ECO:0000318"/>
    <property type="project" value="GO_Central"/>
</dbReference>
<comment type="similarity">
    <text evidence="2 11">Belongs to the G-protein coupled receptor 1 family.</text>
</comment>
<keyword evidence="9 11" id="KW-0675">Receptor</keyword>
<dbReference type="FunFam" id="1.20.1070.10:FF:000081">
    <property type="entry name" value="Vomeronasal type-1 receptor"/>
    <property type="match status" value="1"/>
</dbReference>
<dbReference type="HOGENOM" id="CLU_058641_4_0_1"/>
<dbReference type="OrthoDB" id="9606139at2759"/>
<feature type="transmembrane region" description="Helical" evidence="11">
    <location>
        <begin position="43"/>
        <end position="63"/>
    </location>
</feature>
<evidence type="ECO:0000256" key="11">
    <source>
        <dbReference type="RuleBase" id="RU364061"/>
    </source>
</evidence>
<feature type="transmembrane region" description="Helical" evidence="11">
    <location>
        <begin position="128"/>
        <end position="148"/>
    </location>
</feature>
<keyword evidence="8 11" id="KW-0472">Membrane</keyword>
<dbReference type="GO" id="GO:0005550">
    <property type="term" value="F:pheromone binding"/>
    <property type="evidence" value="ECO:0000318"/>
    <property type="project" value="GO_Central"/>
</dbReference>
<dbReference type="PANTHER" id="PTHR24062">
    <property type="entry name" value="VOMERONASAL TYPE-1 RECEPTOR"/>
    <property type="match status" value="1"/>
</dbReference>
<evidence type="ECO:0000256" key="4">
    <source>
        <dbReference type="ARBA" id="ARBA00022507"/>
    </source>
</evidence>
<dbReference type="GO" id="GO:0016503">
    <property type="term" value="F:pheromone receptor activity"/>
    <property type="evidence" value="ECO:0007669"/>
    <property type="project" value="InterPro"/>
</dbReference>
<evidence type="ECO:0000256" key="1">
    <source>
        <dbReference type="ARBA" id="ARBA00004651"/>
    </source>
</evidence>
<reference evidence="13 14" key="1">
    <citation type="journal article" date="2008" name="Nature">
        <title>Genome analysis of the platypus reveals unique signatures of evolution.</title>
        <authorList>
            <person name="Warren W.C."/>
            <person name="Hillier L.W."/>
            <person name="Marshall Graves J.A."/>
            <person name="Birney E."/>
            <person name="Ponting C.P."/>
            <person name="Grutzner F."/>
            <person name="Belov K."/>
            <person name="Miller W."/>
            <person name="Clarke L."/>
            <person name="Chinwalla A.T."/>
            <person name="Yang S.P."/>
            <person name="Heger A."/>
            <person name="Locke D.P."/>
            <person name="Miethke P."/>
            <person name="Waters P.D."/>
            <person name="Veyrunes F."/>
            <person name="Fulton L."/>
            <person name="Fulton B."/>
            <person name="Graves T."/>
            <person name="Wallis J."/>
            <person name="Puente X.S."/>
            <person name="Lopez-Otin C."/>
            <person name="Ordonez G.R."/>
            <person name="Eichler E.E."/>
            <person name="Chen L."/>
            <person name="Cheng Z."/>
            <person name="Deakin J.E."/>
            <person name="Alsop A."/>
            <person name="Thompson K."/>
            <person name="Kirby P."/>
            <person name="Papenfuss A.T."/>
            <person name="Wakefield M.J."/>
            <person name="Olender T."/>
            <person name="Lancet D."/>
            <person name="Huttley G.A."/>
            <person name="Smit A.F."/>
            <person name="Pask A."/>
            <person name="Temple-Smith P."/>
            <person name="Batzer M.A."/>
            <person name="Walker J.A."/>
            <person name="Konkel M.K."/>
            <person name="Harris R.S."/>
            <person name="Whittington C.M."/>
            <person name="Wong E.S."/>
            <person name="Gemmell N.J."/>
            <person name="Buschiazzo E."/>
            <person name="Vargas Jentzsch I.M."/>
            <person name="Merkel A."/>
            <person name="Schmitz J."/>
            <person name="Zemann A."/>
            <person name="Churakov G."/>
            <person name="Kriegs J.O."/>
            <person name="Brosius J."/>
            <person name="Murchison E.P."/>
            <person name="Sachidanandam R."/>
            <person name="Smith C."/>
            <person name="Hannon G.J."/>
            <person name="Tsend-Ayush E."/>
            <person name="McMillan D."/>
            <person name="Attenborough R."/>
            <person name="Rens W."/>
            <person name="Ferguson-Smith M."/>
            <person name="Lefevre C.M."/>
            <person name="Sharp J.A."/>
            <person name="Nicholas K.R."/>
            <person name="Ray D.A."/>
            <person name="Kube M."/>
            <person name="Reinhardt R."/>
            <person name="Pringle T.H."/>
            <person name="Taylor J."/>
            <person name="Jones R.C."/>
            <person name="Nixon B."/>
            <person name="Dacheux J.L."/>
            <person name="Niwa H."/>
            <person name="Sekita Y."/>
            <person name="Huang X."/>
            <person name="Stark A."/>
            <person name="Kheradpour P."/>
            <person name="Kellis M."/>
            <person name="Flicek P."/>
            <person name="Chen Y."/>
            <person name="Webber C."/>
            <person name="Hardison R."/>
            <person name="Nelson J."/>
            <person name="Hallsworth-Pepin K."/>
            <person name="Delehaunty K."/>
            <person name="Markovic C."/>
            <person name="Minx P."/>
            <person name="Feng Y."/>
            <person name="Kremitzki C."/>
            <person name="Mitreva M."/>
            <person name="Glasscock J."/>
            <person name="Wylie T."/>
            <person name="Wohldmann P."/>
            <person name="Thiru P."/>
            <person name="Nhan M.N."/>
            <person name="Pohl C.S."/>
            <person name="Smith S.M."/>
            <person name="Hou S."/>
            <person name="Nefedov M."/>
            <person name="de Jong P.J."/>
            <person name="Renfree M.B."/>
            <person name="Mardis E.R."/>
            <person name="Wilson R.K."/>
        </authorList>
    </citation>
    <scope>NUCLEOTIDE SEQUENCE [LARGE SCALE GENOMIC DNA]</scope>
    <source>
        <strain evidence="13 14">Glennie</strain>
    </source>
</reference>
<feature type="domain" description="G-protein coupled receptors family 1 profile" evidence="12">
    <location>
        <begin position="22"/>
        <end position="285"/>
    </location>
</feature>
<keyword evidence="10 11" id="KW-0807">Transducer</keyword>
<evidence type="ECO:0000313" key="13">
    <source>
        <dbReference type="Ensembl" id="ENSOANP00000002125.3"/>
    </source>
</evidence>
<evidence type="ECO:0000256" key="9">
    <source>
        <dbReference type="ARBA" id="ARBA00023170"/>
    </source>
</evidence>
<dbReference type="Gene3D" id="1.20.1070.10">
    <property type="entry name" value="Rhodopsin 7-helix transmembrane proteins"/>
    <property type="match status" value="1"/>
</dbReference>
<evidence type="ECO:0000256" key="5">
    <source>
        <dbReference type="ARBA" id="ARBA00022692"/>
    </source>
</evidence>
<dbReference type="RefSeq" id="NP_001240481.1">
    <property type="nucleotide sequence ID" value="NM_001253552.1"/>
</dbReference>
<dbReference type="KEGG" id="oaa:100092027"/>
<feature type="transmembrane region" description="Helical" evidence="11">
    <location>
        <begin position="189"/>
        <end position="206"/>
    </location>
</feature>
<evidence type="ECO:0000256" key="2">
    <source>
        <dbReference type="ARBA" id="ARBA00010663"/>
    </source>
</evidence>
<feature type="transmembrane region" description="Helical" evidence="11">
    <location>
        <begin position="263"/>
        <end position="286"/>
    </location>
</feature>
<feature type="transmembrane region" description="Helical" evidence="11">
    <location>
        <begin position="235"/>
        <end position="257"/>
    </location>
</feature>
<keyword evidence="6 11" id="KW-1133">Transmembrane helix</keyword>